<feature type="chain" id="PRO_5001623162" description="Haemophore haem-binding domain-containing protein" evidence="1">
    <location>
        <begin position="28"/>
        <end position="125"/>
    </location>
</feature>
<organism evidence="2 3">
    <name type="scientific">Mycolicibacterium aromaticivorans JS19b1 = JCM 16368</name>
    <dbReference type="NCBI Taxonomy" id="1440774"/>
    <lineage>
        <taxon>Bacteria</taxon>
        <taxon>Bacillati</taxon>
        <taxon>Actinomycetota</taxon>
        <taxon>Actinomycetes</taxon>
        <taxon>Mycobacteriales</taxon>
        <taxon>Mycobacteriaceae</taxon>
        <taxon>Mycolicibacterium</taxon>
    </lineage>
</organism>
<comment type="caution">
    <text evidence="2">The sequence shown here is derived from an EMBL/GenBank/DDBJ whole genome shotgun (WGS) entry which is preliminary data.</text>
</comment>
<dbReference type="EMBL" id="JALN02000001">
    <property type="protein sequence ID" value="KDE98490.1"/>
    <property type="molecule type" value="Genomic_DNA"/>
</dbReference>
<dbReference type="OrthoDB" id="4729165at2"/>
<keyword evidence="1" id="KW-0732">Signal</keyword>
<evidence type="ECO:0000313" key="2">
    <source>
        <dbReference type="EMBL" id="KDE98490.1"/>
    </source>
</evidence>
<dbReference type="RefSeq" id="WP_036340031.1">
    <property type="nucleotide sequence ID" value="NZ_JALN02000001.1"/>
</dbReference>
<feature type="signal peptide" evidence="1">
    <location>
        <begin position="1"/>
        <end position="27"/>
    </location>
</feature>
<proteinExistence type="predicted"/>
<dbReference type="Proteomes" id="UP000022835">
    <property type="component" value="Unassembled WGS sequence"/>
</dbReference>
<evidence type="ECO:0000256" key="1">
    <source>
        <dbReference type="SAM" id="SignalP"/>
    </source>
</evidence>
<name>A0A064CDS1_9MYCO</name>
<keyword evidence="3" id="KW-1185">Reference proteome</keyword>
<evidence type="ECO:0000313" key="3">
    <source>
        <dbReference type="Proteomes" id="UP000022835"/>
    </source>
</evidence>
<reference evidence="2" key="1">
    <citation type="submission" date="2014-05" db="EMBL/GenBank/DDBJ databases">
        <title>Genome sequence of Mycobacterium aromaticivorans strain JS19b1T (= DSM 45407T).</title>
        <authorList>
            <person name="Kwak Y."/>
            <person name="Park G.-S."/>
            <person name="Li Q.X."/>
            <person name="Lee S.-E."/>
            <person name="Shin J.-H."/>
        </authorList>
    </citation>
    <scope>NUCLEOTIDE SEQUENCE [LARGE SCALE GENOMIC DNA]</scope>
    <source>
        <strain evidence="2">JS19b1</strain>
    </source>
</reference>
<sequence length="125" mass="13350">MRRGMFGVPLLATTVLMSLINAPMAAAGDNDCALLLPAADQLEAVFNEIAPRGTPPWVAAQVRAPLSPLHNLSSPPGIDLRIRSNMVASQIDNGDPYRPATPERLASDLAKARDLLVAVREWCAP</sequence>
<protein>
    <recommendedName>
        <fullName evidence="4">Haemophore haem-binding domain-containing protein</fullName>
    </recommendedName>
</protein>
<evidence type="ECO:0008006" key="4">
    <source>
        <dbReference type="Google" id="ProtNLM"/>
    </source>
</evidence>
<gene>
    <name evidence="2" type="ORF">Y900_005925</name>
</gene>
<dbReference type="STRING" id="1440774.Y900_005925"/>
<dbReference type="AlphaFoldDB" id="A0A064CDS1"/>
<dbReference type="eggNOG" id="ENOG5032HKQ">
    <property type="taxonomic scope" value="Bacteria"/>
</dbReference>
<accession>A0A064CDS1</accession>